<organism evidence="4 5">
    <name type="scientific">Roseimicrobium gellanilyticum</name>
    <dbReference type="NCBI Taxonomy" id="748857"/>
    <lineage>
        <taxon>Bacteria</taxon>
        <taxon>Pseudomonadati</taxon>
        <taxon>Verrucomicrobiota</taxon>
        <taxon>Verrucomicrobiia</taxon>
        <taxon>Verrucomicrobiales</taxon>
        <taxon>Verrucomicrobiaceae</taxon>
        <taxon>Roseimicrobium</taxon>
    </lineage>
</organism>
<accession>A0A366HUA4</accession>
<dbReference type="EMBL" id="QNRR01000002">
    <property type="protein sequence ID" value="RBP46287.1"/>
    <property type="molecule type" value="Genomic_DNA"/>
</dbReference>
<evidence type="ECO:0000256" key="1">
    <source>
        <dbReference type="SAM" id="MobiDB-lite"/>
    </source>
</evidence>
<dbReference type="SUPFAM" id="SSF53448">
    <property type="entry name" value="Nucleotide-diphospho-sugar transferases"/>
    <property type="match status" value="1"/>
</dbReference>
<sequence length="381" mass="40972">MPITVLIPALMPSGQLLSVVSALSADDRVNRIILVNDGSGQKYEEVFEAAAKDHKVVLLRHAANLGKGAALRTGMNHFLCTDTANSVLVTADADGQHLPVDILKVGERAMQTPAELVLGSRGFSGDVPLRSRFGNTLTRSVYQGLMGPCLTDTQTGLRAIPRSLMVSLLHVRINGYDFEMQMLVMAARERMTITQVPIATVYIENNRDSHFNPLLDSIRIYYVFVRHLSVMLLSLLGDFLVFLCATIAGGSLGLAMVLGRAAVFVGHLIAGRILGLHLRSDWGRRLARLALLLGCLGTVAYLAIGFVAHTPDNWERLLPGVHAWTLVKLAITKLFVELMLLAATVAFQRNSASGEHSVLAPAPANGPQKVGSEAASLGGTP</sequence>
<feature type="transmembrane region" description="Helical" evidence="2">
    <location>
        <begin position="254"/>
        <end position="274"/>
    </location>
</feature>
<keyword evidence="2" id="KW-0812">Transmembrane</keyword>
<dbReference type="CDD" id="cd04179">
    <property type="entry name" value="DPM_DPG-synthase_like"/>
    <property type="match status" value="1"/>
</dbReference>
<keyword evidence="2" id="KW-0472">Membrane</keyword>
<dbReference type="Pfam" id="PF00535">
    <property type="entry name" value="Glycos_transf_2"/>
    <property type="match status" value="1"/>
</dbReference>
<dbReference type="GO" id="GO:0016740">
    <property type="term" value="F:transferase activity"/>
    <property type="evidence" value="ECO:0007669"/>
    <property type="project" value="UniProtKB-KW"/>
</dbReference>
<dbReference type="RefSeq" id="WP_113957811.1">
    <property type="nucleotide sequence ID" value="NZ_QNRR01000002.1"/>
</dbReference>
<dbReference type="Gene3D" id="3.90.550.10">
    <property type="entry name" value="Spore Coat Polysaccharide Biosynthesis Protein SpsA, Chain A"/>
    <property type="match status" value="1"/>
</dbReference>
<dbReference type="Proteomes" id="UP000253426">
    <property type="component" value="Unassembled WGS sequence"/>
</dbReference>
<name>A0A366HUA4_9BACT</name>
<dbReference type="GO" id="GO:0006487">
    <property type="term" value="P:protein N-linked glycosylation"/>
    <property type="evidence" value="ECO:0007669"/>
    <property type="project" value="TreeGrafter"/>
</dbReference>
<dbReference type="AlphaFoldDB" id="A0A366HUA4"/>
<feature type="domain" description="Glycosyltransferase 2-like" evidence="3">
    <location>
        <begin position="18"/>
        <end position="133"/>
    </location>
</feature>
<dbReference type="PANTHER" id="PTHR10859:SF114">
    <property type="entry name" value="DOLICHOL-PHOSPHATE MANNOSYLTRANSFERASE"/>
    <property type="match status" value="1"/>
</dbReference>
<keyword evidence="5" id="KW-1185">Reference proteome</keyword>
<keyword evidence="2" id="KW-1133">Transmembrane helix</keyword>
<evidence type="ECO:0000259" key="3">
    <source>
        <dbReference type="Pfam" id="PF00535"/>
    </source>
</evidence>
<protein>
    <submittedName>
        <fullName evidence="4">Glycosyltransferase involved in cell wall biosynthesis</fullName>
    </submittedName>
</protein>
<evidence type="ECO:0000313" key="4">
    <source>
        <dbReference type="EMBL" id="RBP46287.1"/>
    </source>
</evidence>
<dbReference type="InterPro" id="IPR029044">
    <property type="entry name" value="Nucleotide-diphossugar_trans"/>
</dbReference>
<feature type="transmembrane region" description="Helical" evidence="2">
    <location>
        <begin position="286"/>
        <end position="309"/>
    </location>
</feature>
<feature type="region of interest" description="Disordered" evidence="1">
    <location>
        <begin position="358"/>
        <end position="381"/>
    </location>
</feature>
<gene>
    <name evidence="4" type="ORF">DES53_102675</name>
</gene>
<dbReference type="OrthoDB" id="9810303at2"/>
<feature type="transmembrane region" description="Helical" evidence="2">
    <location>
        <begin position="329"/>
        <end position="347"/>
    </location>
</feature>
<proteinExistence type="predicted"/>
<feature type="transmembrane region" description="Helical" evidence="2">
    <location>
        <begin position="228"/>
        <end position="248"/>
    </location>
</feature>
<dbReference type="PANTHER" id="PTHR10859">
    <property type="entry name" value="GLYCOSYL TRANSFERASE"/>
    <property type="match status" value="1"/>
</dbReference>
<keyword evidence="4" id="KW-0808">Transferase</keyword>
<evidence type="ECO:0000256" key="2">
    <source>
        <dbReference type="SAM" id="Phobius"/>
    </source>
</evidence>
<dbReference type="InterPro" id="IPR001173">
    <property type="entry name" value="Glyco_trans_2-like"/>
</dbReference>
<reference evidence="4 5" key="1">
    <citation type="submission" date="2018-06" db="EMBL/GenBank/DDBJ databases">
        <title>Genomic Encyclopedia of Type Strains, Phase IV (KMG-IV): sequencing the most valuable type-strain genomes for metagenomic binning, comparative biology and taxonomic classification.</title>
        <authorList>
            <person name="Goeker M."/>
        </authorList>
    </citation>
    <scope>NUCLEOTIDE SEQUENCE [LARGE SCALE GENOMIC DNA]</scope>
    <source>
        <strain evidence="4 5">DSM 25532</strain>
    </source>
</reference>
<evidence type="ECO:0000313" key="5">
    <source>
        <dbReference type="Proteomes" id="UP000253426"/>
    </source>
</evidence>
<comment type="caution">
    <text evidence="4">The sequence shown here is derived from an EMBL/GenBank/DDBJ whole genome shotgun (WGS) entry which is preliminary data.</text>
</comment>